<dbReference type="Proteomes" id="UP001589590">
    <property type="component" value="Unassembled WGS sequence"/>
</dbReference>
<accession>A0ABV5H461</accession>
<keyword evidence="1" id="KW-1133">Transmembrane helix</keyword>
<dbReference type="RefSeq" id="WP_290270813.1">
    <property type="nucleotide sequence ID" value="NZ_JAUFQP010000010.1"/>
</dbReference>
<organism evidence="2 3">
    <name type="scientific">Algibacter miyuki</name>
    <dbReference type="NCBI Taxonomy" id="1306933"/>
    <lineage>
        <taxon>Bacteria</taxon>
        <taxon>Pseudomonadati</taxon>
        <taxon>Bacteroidota</taxon>
        <taxon>Flavobacteriia</taxon>
        <taxon>Flavobacteriales</taxon>
        <taxon>Flavobacteriaceae</taxon>
        <taxon>Algibacter</taxon>
    </lineage>
</organism>
<evidence type="ECO:0000313" key="2">
    <source>
        <dbReference type="EMBL" id="MFB9106669.1"/>
    </source>
</evidence>
<keyword evidence="1" id="KW-0472">Membrane</keyword>
<keyword evidence="1" id="KW-0812">Transmembrane</keyword>
<dbReference type="EMBL" id="JBHMFA010000018">
    <property type="protein sequence ID" value="MFB9106669.1"/>
    <property type="molecule type" value="Genomic_DNA"/>
</dbReference>
<name>A0ABV5H461_9FLAO</name>
<proteinExistence type="predicted"/>
<evidence type="ECO:0000313" key="3">
    <source>
        <dbReference type="Proteomes" id="UP001589590"/>
    </source>
</evidence>
<feature type="transmembrane region" description="Helical" evidence="1">
    <location>
        <begin position="78"/>
        <end position="97"/>
    </location>
</feature>
<comment type="caution">
    <text evidence="2">The sequence shown here is derived from an EMBL/GenBank/DDBJ whole genome shotgun (WGS) entry which is preliminary data.</text>
</comment>
<sequence length="166" mass="18896">MKTNKLHNINDSGFKTPEDYFNNLEDRVLSNIKLNEAVSDPGFKVPDHYFDSLENKILNQVSEKETTKVIPLFNRKNLLYVSSIAAAVLLLFNLSIFETQSDWDNIDLETVENYIITENLGSEEIASLLLEDGDISEESFSDIEFTDEAVEGYFLENTSVEDLITN</sequence>
<evidence type="ECO:0008006" key="4">
    <source>
        <dbReference type="Google" id="ProtNLM"/>
    </source>
</evidence>
<evidence type="ECO:0000256" key="1">
    <source>
        <dbReference type="SAM" id="Phobius"/>
    </source>
</evidence>
<reference evidence="2 3" key="1">
    <citation type="submission" date="2024-09" db="EMBL/GenBank/DDBJ databases">
        <authorList>
            <person name="Sun Q."/>
            <person name="Mori K."/>
        </authorList>
    </citation>
    <scope>NUCLEOTIDE SEQUENCE [LARGE SCALE GENOMIC DNA]</scope>
    <source>
        <strain evidence="2 3">CECT 8300</strain>
    </source>
</reference>
<gene>
    <name evidence="2" type="ORF">ACFFU1_17305</name>
</gene>
<protein>
    <recommendedName>
        <fullName evidence="4">Anti sigma-E protein RseA N-terminal domain-containing protein</fullName>
    </recommendedName>
</protein>
<keyword evidence="3" id="KW-1185">Reference proteome</keyword>